<dbReference type="Pfam" id="PF14214">
    <property type="entry name" value="Helitron_like_N"/>
    <property type="match status" value="1"/>
</dbReference>
<dbReference type="STRING" id="683960.A0A1E3NZN2"/>
<gene>
    <name evidence="2" type="ORF">WICANDRAFT_33963</name>
</gene>
<sequence>MKYYQHKSLNIPPNLSFIPSRTIGSSSYFKEYYKDTISISQKLGKPTFFLTMTANPSWPEFNGKSNSKAHLIRIFQLKLNFLLHYIKTTQVLGECMEYTYSIEFQRR</sequence>
<dbReference type="OrthoDB" id="4360910at2759"/>
<evidence type="ECO:0000313" key="2">
    <source>
        <dbReference type="EMBL" id="ODQ58450.1"/>
    </source>
</evidence>
<protein>
    <recommendedName>
        <fullName evidence="1">Helitron helicase-like domain-containing protein</fullName>
    </recommendedName>
</protein>
<feature type="non-terminal residue" evidence="2">
    <location>
        <position position="107"/>
    </location>
</feature>
<dbReference type="RefSeq" id="XP_019037657.1">
    <property type="nucleotide sequence ID" value="XM_019182135.1"/>
</dbReference>
<accession>A0A1E3NZN2</accession>
<organism evidence="2 3">
    <name type="scientific">Wickerhamomyces anomalus (strain ATCC 58044 / CBS 1984 / NCYC 433 / NRRL Y-366-8)</name>
    <name type="common">Yeast</name>
    <name type="synonym">Hansenula anomala</name>
    <dbReference type="NCBI Taxonomy" id="683960"/>
    <lineage>
        <taxon>Eukaryota</taxon>
        <taxon>Fungi</taxon>
        <taxon>Dikarya</taxon>
        <taxon>Ascomycota</taxon>
        <taxon>Saccharomycotina</taxon>
        <taxon>Saccharomycetes</taxon>
        <taxon>Phaffomycetales</taxon>
        <taxon>Wickerhamomycetaceae</taxon>
        <taxon>Wickerhamomyces</taxon>
    </lineage>
</organism>
<dbReference type="InterPro" id="IPR025476">
    <property type="entry name" value="Helitron_helicase-like"/>
</dbReference>
<dbReference type="Proteomes" id="UP000094112">
    <property type="component" value="Unassembled WGS sequence"/>
</dbReference>
<dbReference type="AlphaFoldDB" id="A0A1E3NZN2"/>
<evidence type="ECO:0000313" key="3">
    <source>
        <dbReference type="Proteomes" id="UP000094112"/>
    </source>
</evidence>
<dbReference type="EMBL" id="KV454212">
    <property type="protein sequence ID" value="ODQ58450.1"/>
    <property type="molecule type" value="Genomic_DNA"/>
</dbReference>
<name>A0A1E3NZN2_WICAA</name>
<keyword evidence="3" id="KW-1185">Reference proteome</keyword>
<reference evidence="2 3" key="1">
    <citation type="journal article" date="2016" name="Proc. Natl. Acad. Sci. U.S.A.">
        <title>Comparative genomics of biotechnologically important yeasts.</title>
        <authorList>
            <person name="Riley R."/>
            <person name="Haridas S."/>
            <person name="Wolfe K.H."/>
            <person name="Lopes M.R."/>
            <person name="Hittinger C.T."/>
            <person name="Goeker M."/>
            <person name="Salamov A.A."/>
            <person name="Wisecaver J.H."/>
            <person name="Long T.M."/>
            <person name="Calvey C.H."/>
            <person name="Aerts A.L."/>
            <person name="Barry K.W."/>
            <person name="Choi C."/>
            <person name="Clum A."/>
            <person name="Coughlan A.Y."/>
            <person name="Deshpande S."/>
            <person name="Douglass A.P."/>
            <person name="Hanson S.J."/>
            <person name="Klenk H.-P."/>
            <person name="LaButti K.M."/>
            <person name="Lapidus A."/>
            <person name="Lindquist E.A."/>
            <person name="Lipzen A.M."/>
            <person name="Meier-Kolthoff J.P."/>
            <person name="Ohm R.A."/>
            <person name="Otillar R.P."/>
            <person name="Pangilinan J.L."/>
            <person name="Peng Y."/>
            <person name="Rokas A."/>
            <person name="Rosa C.A."/>
            <person name="Scheuner C."/>
            <person name="Sibirny A.A."/>
            <person name="Slot J.C."/>
            <person name="Stielow J.B."/>
            <person name="Sun H."/>
            <person name="Kurtzman C.P."/>
            <person name="Blackwell M."/>
            <person name="Grigoriev I.V."/>
            <person name="Jeffries T.W."/>
        </authorList>
    </citation>
    <scope>NUCLEOTIDE SEQUENCE [LARGE SCALE GENOMIC DNA]</scope>
    <source>
        <strain evidence="3">ATCC 58044 / CBS 1984 / NCYC 433 / NRRL Y-366-8</strain>
    </source>
</reference>
<evidence type="ECO:0000259" key="1">
    <source>
        <dbReference type="Pfam" id="PF14214"/>
    </source>
</evidence>
<feature type="domain" description="Helitron helicase-like" evidence="1">
    <location>
        <begin position="10"/>
        <end position="107"/>
    </location>
</feature>
<proteinExistence type="predicted"/>
<dbReference type="GeneID" id="30199381"/>